<evidence type="ECO:0000313" key="2">
    <source>
        <dbReference type="Proteomes" id="UP000606044"/>
    </source>
</evidence>
<accession>A0A917F8Z7</accession>
<evidence type="ECO:0000313" key="1">
    <source>
        <dbReference type="EMBL" id="GGF56608.1"/>
    </source>
</evidence>
<dbReference type="AlphaFoldDB" id="A0A917F8Z7"/>
<reference evidence="1" key="1">
    <citation type="journal article" date="2014" name="Int. J. Syst. Evol. Microbiol.">
        <title>Complete genome sequence of Corynebacterium casei LMG S-19264T (=DSM 44701T), isolated from a smear-ripened cheese.</title>
        <authorList>
            <consortium name="US DOE Joint Genome Institute (JGI-PGF)"/>
            <person name="Walter F."/>
            <person name="Albersmeier A."/>
            <person name="Kalinowski J."/>
            <person name="Ruckert C."/>
        </authorList>
    </citation>
    <scope>NUCLEOTIDE SEQUENCE</scope>
    <source>
        <strain evidence="1">CCM 7897</strain>
    </source>
</reference>
<sequence>MKRVDIEQLVRWTYRDELPKVERDTDFSAGIPSSWSSLARYGELLTVVQEGDIVNRWGLVPLDGDHEPHPDALVVADAVEMLGEFEVALPDGWSPLSDMGDLGPEGVEAVRRGLDRLSPVDPNGRRTLRQPLARLIIRNAVLGCAPCWEAEAPERVMVTGANGKPLWFRHLTETTPGAFGPVTSTVEVDGFNASRQRPYPGAYRKFALLPDPTFAVVERGEYELWVAALGLLVELLDGKLSAHIPTPSARLSRPWEVSAPEGRILPSLVVPAPVPRRKPSRSSISA</sequence>
<comment type="caution">
    <text evidence="1">The sequence shown here is derived from an EMBL/GenBank/DDBJ whole genome shotgun (WGS) entry which is preliminary data.</text>
</comment>
<proteinExistence type="predicted"/>
<dbReference type="EMBL" id="BMCT01000001">
    <property type="protein sequence ID" value="GGF56608.1"/>
    <property type="molecule type" value="Genomic_DNA"/>
</dbReference>
<protein>
    <submittedName>
        <fullName evidence="1">Uncharacterized protein</fullName>
    </submittedName>
</protein>
<gene>
    <name evidence="1" type="ORF">GCM10007301_15360</name>
</gene>
<dbReference type="Proteomes" id="UP000606044">
    <property type="component" value="Unassembled WGS sequence"/>
</dbReference>
<organism evidence="1 2">
    <name type="scientific">Azorhizobium oxalatiphilum</name>
    <dbReference type="NCBI Taxonomy" id="980631"/>
    <lineage>
        <taxon>Bacteria</taxon>
        <taxon>Pseudomonadati</taxon>
        <taxon>Pseudomonadota</taxon>
        <taxon>Alphaproteobacteria</taxon>
        <taxon>Hyphomicrobiales</taxon>
        <taxon>Xanthobacteraceae</taxon>
        <taxon>Azorhizobium</taxon>
    </lineage>
</organism>
<dbReference type="RefSeq" id="WP_188576845.1">
    <property type="nucleotide sequence ID" value="NZ_BMCT01000001.1"/>
</dbReference>
<name>A0A917F8Z7_9HYPH</name>
<keyword evidence="2" id="KW-1185">Reference proteome</keyword>
<reference evidence="1" key="2">
    <citation type="submission" date="2020-09" db="EMBL/GenBank/DDBJ databases">
        <authorList>
            <person name="Sun Q."/>
            <person name="Sedlacek I."/>
        </authorList>
    </citation>
    <scope>NUCLEOTIDE SEQUENCE</scope>
    <source>
        <strain evidence="1">CCM 7897</strain>
    </source>
</reference>